<evidence type="ECO:0000313" key="2">
    <source>
        <dbReference type="Proteomes" id="UP001374584"/>
    </source>
</evidence>
<dbReference type="AlphaFoldDB" id="A0AAN9QFB7"/>
<accession>A0AAN9QFB7</accession>
<protein>
    <submittedName>
        <fullName evidence="1">Uncharacterized protein</fullName>
    </submittedName>
</protein>
<keyword evidence="2" id="KW-1185">Reference proteome</keyword>
<gene>
    <name evidence="1" type="ORF">VNO80_29916</name>
</gene>
<evidence type="ECO:0000313" key="1">
    <source>
        <dbReference type="EMBL" id="KAK7333152.1"/>
    </source>
</evidence>
<dbReference type="EMBL" id="JAYMYR010000011">
    <property type="protein sequence ID" value="KAK7333152.1"/>
    <property type="molecule type" value="Genomic_DNA"/>
</dbReference>
<proteinExistence type="predicted"/>
<comment type="caution">
    <text evidence="1">The sequence shown here is derived from an EMBL/GenBank/DDBJ whole genome shotgun (WGS) entry which is preliminary data.</text>
</comment>
<sequence length="98" mass="11560">MWGHRARENSEIKHSSAWERVKLVYAEYEPANKLQSLECPRIGFDFIGVRNAMELEQNFDQNWKYKTTRQLFEIQKKCQKAKGEGTVDMHIKAATEKL</sequence>
<name>A0AAN9QFB7_PHACN</name>
<dbReference type="Proteomes" id="UP001374584">
    <property type="component" value="Unassembled WGS sequence"/>
</dbReference>
<reference evidence="1 2" key="1">
    <citation type="submission" date="2024-01" db="EMBL/GenBank/DDBJ databases">
        <title>The genomes of 5 underutilized Papilionoideae crops provide insights into root nodulation and disease resistanc.</title>
        <authorList>
            <person name="Jiang F."/>
        </authorList>
    </citation>
    <scope>NUCLEOTIDE SEQUENCE [LARGE SCALE GENOMIC DNA]</scope>
    <source>
        <strain evidence="1">JINMINGXINNONG_FW02</strain>
        <tissue evidence="1">Leaves</tissue>
    </source>
</reference>
<organism evidence="1 2">
    <name type="scientific">Phaseolus coccineus</name>
    <name type="common">Scarlet runner bean</name>
    <name type="synonym">Phaseolus multiflorus</name>
    <dbReference type="NCBI Taxonomy" id="3886"/>
    <lineage>
        <taxon>Eukaryota</taxon>
        <taxon>Viridiplantae</taxon>
        <taxon>Streptophyta</taxon>
        <taxon>Embryophyta</taxon>
        <taxon>Tracheophyta</taxon>
        <taxon>Spermatophyta</taxon>
        <taxon>Magnoliopsida</taxon>
        <taxon>eudicotyledons</taxon>
        <taxon>Gunneridae</taxon>
        <taxon>Pentapetalae</taxon>
        <taxon>rosids</taxon>
        <taxon>fabids</taxon>
        <taxon>Fabales</taxon>
        <taxon>Fabaceae</taxon>
        <taxon>Papilionoideae</taxon>
        <taxon>50 kb inversion clade</taxon>
        <taxon>NPAAA clade</taxon>
        <taxon>indigoferoid/millettioid clade</taxon>
        <taxon>Phaseoleae</taxon>
        <taxon>Phaseolus</taxon>
    </lineage>
</organism>